<dbReference type="InterPro" id="IPR052018">
    <property type="entry name" value="PHP_domain"/>
</dbReference>
<evidence type="ECO:0000313" key="5">
    <source>
        <dbReference type="Proteomes" id="UP000596035"/>
    </source>
</evidence>
<dbReference type="GO" id="GO:0035312">
    <property type="term" value="F:5'-3' DNA exonuclease activity"/>
    <property type="evidence" value="ECO:0007669"/>
    <property type="project" value="TreeGrafter"/>
</dbReference>
<reference evidence="3 5" key="3">
    <citation type="submission" date="2020-11" db="EMBL/GenBank/DDBJ databases">
        <title>Closed and high quality bacterial genomes of the OMM12 community.</title>
        <authorList>
            <person name="Marbouty M."/>
            <person name="Lamy-Besnier Q."/>
            <person name="Debarbieux L."/>
            <person name="Koszul R."/>
        </authorList>
    </citation>
    <scope>NUCLEOTIDE SEQUENCE [LARGE SCALE GENOMIC DNA]</scope>
    <source>
        <strain evidence="3 5">KB18</strain>
    </source>
</reference>
<dbReference type="Proteomes" id="UP000196710">
    <property type="component" value="Chromosome"/>
</dbReference>
<dbReference type="InterPro" id="IPR003141">
    <property type="entry name" value="Pol/His_phosphatase_N"/>
</dbReference>
<feature type="domain" description="Polymerase/histidinol phosphatase N-terminal" evidence="1">
    <location>
        <begin position="15"/>
        <end position="76"/>
    </location>
</feature>
<evidence type="ECO:0000313" key="2">
    <source>
        <dbReference type="EMBL" id="ASB41505.1"/>
    </source>
</evidence>
<evidence type="ECO:0000313" key="4">
    <source>
        <dbReference type="Proteomes" id="UP000196710"/>
    </source>
</evidence>
<evidence type="ECO:0000259" key="1">
    <source>
        <dbReference type="SMART" id="SM00481"/>
    </source>
</evidence>
<dbReference type="KEGG" id="amur:ADH66_13100"/>
<accession>A0A1Z2XSW9</accession>
<reference evidence="2" key="1">
    <citation type="journal article" date="2017" name="Genome Announc.">
        <title>High-Quality Whole-Genome Sequences of the Oligo-Mouse-Microbiota Bacterial Community.</title>
        <authorList>
            <person name="Garzetti D."/>
            <person name="Brugiroux S."/>
            <person name="Bunk B."/>
            <person name="Pukall R."/>
            <person name="McCoy K.D."/>
            <person name="Macpherson A.J."/>
            <person name="Stecher B."/>
        </authorList>
    </citation>
    <scope>NUCLEOTIDE SEQUENCE</scope>
    <source>
        <strain evidence="2">KB18</strain>
    </source>
</reference>
<keyword evidence="4" id="KW-1185">Reference proteome</keyword>
<dbReference type="InterPro" id="IPR016195">
    <property type="entry name" value="Pol/histidinol_Pase-like"/>
</dbReference>
<dbReference type="EMBL" id="CP021422">
    <property type="protein sequence ID" value="ASB41505.1"/>
    <property type="molecule type" value="Genomic_DNA"/>
</dbReference>
<sequence>MKDQILLPGAGLYKANLHCHTTVSDGRLTPEEIKELYISEGYSIVAYTDHRKYVWHNDLDDENFLALPSMEADLTEKGDYWPTERTFHFNLYDTRPSKEREGRDYMPHCDYHDKAGVNEYIARMVREGFLVCYNHPYWSLQDVTDYRDLRGLFAMEIYNHGSQLEGLYGFAPEAYDEMLRSGQRIYAVASDDNHNVFPKGDVQFDALGGCTYIAAESLTHESVIDALKKGRFYWSTGPKLLGMEIKDDMLKIKCSPVEKLYVVQNGRNYYRKTVHPGESFTEAEFKLSGQEGWFRVEIRDGRGQAAGSRAYFMEELQ</sequence>
<dbReference type="EMBL" id="CP065321">
    <property type="protein sequence ID" value="QQR30764.1"/>
    <property type="molecule type" value="Genomic_DNA"/>
</dbReference>
<dbReference type="Gene3D" id="3.20.20.140">
    <property type="entry name" value="Metal-dependent hydrolases"/>
    <property type="match status" value="1"/>
</dbReference>
<dbReference type="Proteomes" id="UP000596035">
    <property type="component" value="Chromosome"/>
</dbReference>
<dbReference type="PANTHER" id="PTHR42924:SF3">
    <property type="entry name" value="POLYMERASE_HISTIDINOL PHOSPHATASE N-TERMINAL DOMAIN-CONTAINING PROTEIN"/>
    <property type="match status" value="1"/>
</dbReference>
<dbReference type="GO" id="GO:0004534">
    <property type="term" value="F:5'-3' RNA exonuclease activity"/>
    <property type="evidence" value="ECO:0007669"/>
    <property type="project" value="TreeGrafter"/>
</dbReference>
<reference evidence="4" key="2">
    <citation type="submission" date="2017-05" db="EMBL/GenBank/DDBJ databases">
        <title>Improved OligoMM genomes.</title>
        <authorList>
            <person name="Garzetti D."/>
        </authorList>
    </citation>
    <scope>NUCLEOTIDE SEQUENCE [LARGE SCALE GENOMIC DNA]</scope>
    <source>
        <strain evidence="4">KB18</strain>
    </source>
</reference>
<dbReference type="SUPFAM" id="SSF89550">
    <property type="entry name" value="PHP domain-like"/>
    <property type="match status" value="1"/>
</dbReference>
<organism evidence="3 5">
    <name type="scientific">Acutalibacter muris</name>
    <dbReference type="NCBI Taxonomy" id="1796620"/>
    <lineage>
        <taxon>Bacteria</taxon>
        <taxon>Bacillati</taxon>
        <taxon>Bacillota</taxon>
        <taxon>Clostridia</taxon>
        <taxon>Eubacteriales</taxon>
        <taxon>Acutalibacteraceae</taxon>
        <taxon>Acutalibacter</taxon>
    </lineage>
</organism>
<dbReference type="AlphaFoldDB" id="A0A1Z2XSW9"/>
<name>A0A1Z2XSW9_9FIRM</name>
<dbReference type="SMART" id="SM00481">
    <property type="entry name" value="POLIIIAc"/>
    <property type="match status" value="1"/>
</dbReference>
<gene>
    <name evidence="2" type="ORF">ADH66_13100</name>
    <name evidence="3" type="ORF">I5Q82_03435</name>
</gene>
<dbReference type="PANTHER" id="PTHR42924">
    <property type="entry name" value="EXONUCLEASE"/>
    <property type="match status" value="1"/>
</dbReference>
<dbReference type="NCBIfam" id="NF038032">
    <property type="entry name" value="CehA_McbA_metalo"/>
    <property type="match status" value="1"/>
</dbReference>
<evidence type="ECO:0000313" key="3">
    <source>
        <dbReference type="EMBL" id="QQR30764.1"/>
    </source>
</evidence>
<protein>
    <submittedName>
        <fullName evidence="3">PHP domain-containing protein</fullName>
    </submittedName>
</protein>
<dbReference type="RefSeq" id="WP_066539861.1">
    <property type="nucleotide sequence ID" value="NZ_CP021422.1"/>
</dbReference>
<proteinExistence type="predicted"/>